<evidence type="ECO:0000313" key="2">
    <source>
        <dbReference type="EMBL" id="CAG9986838.1"/>
    </source>
</evidence>
<reference evidence="2" key="1">
    <citation type="submission" date="2021-10" db="EMBL/GenBank/DDBJ databases">
        <authorList>
            <person name="Piombo E."/>
        </authorList>
    </citation>
    <scope>NUCLEOTIDE SEQUENCE</scope>
</reference>
<keyword evidence="3" id="KW-1185">Reference proteome</keyword>
<dbReference type="OrthoDB" id="10623412at2759"/>
<proteinExistence type="predicted"/>
<evidence type="ECO:0000256" key="1">
    <source>
        <dbReference type="SAM" id="MobiDB-lite"/>
    </source>
</evidence>
<evidence type="ECO:0000313" key="3">
    <source>
        <dbReference type="Proteomes" id="UP000754883"/>
    </source>
</evidence>
<dbReference type="Proteomes" id="UP000754883">
    <property type="component" value="Unassembled WGS sequence"/>
</dbReference>
<accession>A0A9N9Y4S2</accession>
<protein>
    <submittedName>
        <fullName evidence="2">Uncharacterized protein</fullName>
    </submittedName>
</protein>
<feature type="non-terminal residue" evidence="2">
    <location>
        <position position="190"/>
    </location>
</feature>
<feature type="non-terminal residue" evidence="2">
    <location>
        <position position="1"/>
    </location>
</feature>
<comment type="caution">
    <text evidence="2">The sequence shown here is derived from an EMBL/GenBank/DDBJ whole genome shotgun (WGS) entry which is preliminary data.</text>
</comment>
<dbReference type="AlphaFoldDB" id="A0A9N9Y4S2"/>
<name>A0A9N9Y4S2_9HYPO</name>
<feature type="compositionally biased region" description="Basic residues" evidence="1">
    <location>
        <begin position="178"/>
        <end position="190"/>
    </location>
</feature>
<gene>
    <name evidence="2" type="ORF">CBYS24578_00008037</name>
</gene>
<sequence length="190" mass="21919">AVKSLFFSEGLIIFSEKLRIRELKAEDLDRYTLIDSYIYYFFPAEGFDITLVRFSTNWVKPLRAEVEKAPISCKRKQAVPMPIPIKKEQPLEIDLKAFPPMQPLPDSDKEEEIQSFIKERLQEASVKEQLREASVKAGDTVEPNEEAEEAYNNNLSNKRQRISVDNSNTESYSLFRAGRVRRASAKVRNS</sequence>
<feature type="region of interest" description="Disordered" evidence="1">
    <location>
        <begin position="133"/>
        <end position="190"/>
    </location>
</feature>
<feature type="compositionally biased region" description="Polar residues" evidence="1">
    <location>
        <begin position="163"/>
        <end position="172"/>
    </location>
</feature>
<organism evidence="2 3">
    <name type="scientific">Clonostachys byssicola</name>
    <dbReference type="NCBI Taxonomy" id="160290"/>
    <lineage>
        <taxon>Eukaryota</taxon>
        <taxon>Fungi</taxon>
        <taxon>Dikarya</taxon>
        <taxon>Ascomycota</taxon>
        <taxon>Pezizomycotina</taxon>
        <taxon>Sordariomycetes</taxon>
        <taxon>Hypocreomycetidae</taxon>
        <taxon>Hypocreales</taxon>
        <taxon>Bionectriaceae</taxon>
        <taxon>Clonostachys</taxon>
    </lineage>
</organism>
<dbReference type="EMBL" id="CABFNO020001405">
    <property type="protein sequence ID" value="CAG9986838.1"/>
    <property type="molecule type" value="Genomic_DNA"/>
</dbReference>